<sequence length="338" mass="37456">MSTFTPSLWGLVPTAMKRLSVVGLAKNVGKTTVLNWLIEEGIERQHILGLTSIGVDGEELDVWEGHAKPAIPIYTGMWAVSAKAALADSKAGFRYVKELKASSPLGPVYLVQCTHSGTIKLGGTHLLTDIEMAHTAFFAQGVTHSLIDGAYDRIAAAQTKIAEGFILCTGQTVATDLESALGKTKEILLRWKLPFWSGTFPSELRSVAYMKERQWVQSSMIHAMPFFDQLRTELTSDFEALWIPGALTENMLLKCLSSKRAFPILLDNPTKCFAGQDTLLRWFRKGGEIYVREKSELLALAVNPFSVQQGYSTEPWLAEMKRIADPLPVIDAKRRLLI</sequence>
<reference evidence="1 2" key="1">
    <citation type="submission" date="2023-07" db="EMBL/GenBank/DDBJ databases">
        <title>Genomic Encyclopedia of Type Strains, Phase IV (KMG-IV): sequencing the most valuable type-strain genomes for metagenomic binning, comparative biology and taxonomic classification.</title>
        <authorList>
            <person name="Goeker M."/>
        </authorList>
    </citation>
    <scope>NUCLEOTIDE SEQUENCE [LARGE SCALE GENOMIC DNA]</scope>
    <source>
        <strain evidence="1 2">DSM 12751</strain>
    </source>
</reference>
<keyword evidence="2" id="KW-1185">Reference proteome</keyword>
<accession>A0ABT9VVS5</accession>
<dbReference type="RefSeq" id="WP_307391693.1">
    <property type="nucleotide sequence ID" value="NZ_BAAADK010000010.1"/>
</dbReference>
<protein>
    <submittedName>
        <fullName evidence="1">Uncharacterized protein</fullName>
    </submittedName>
</protein>
<evidence type="ECO:0000313" key="2">
    <source>
        <dbReference type="Proteomes" id="UP001235840"/>
    </source>
</evidence>
<proteinExistence type="predicted"/>
<comment type="caution">
    <text evidence="1">The sequence shown here is derived from an EMBL/GenBank/DDBJ whole genome shotgun (WGS) entry which is preliminary data.</text>
</comment>
<organism evidence="1 2">
    <name type="scientific">Caldalkalibacillus horti</name>
    <dbReference type="NCBI Taxonomy" id="77523"/>
    <lineage>
        <taxon>Bacteria</taxon>
        <taxon>Bacillati</taxon>
        <taxon>Bacillota</taxon>
        <taxon>Bacilli</taxon>
        <taxon>Bacillales</taxon>
        <taxon>Bacillaceae</taxon>
        <taxon>Caldalkalibacillus</taxon>
    </lineage>
</organism>
<gene>
    <name evidence="1" type="ORF">J2S11_000997</name>
</gene>
<dbReference type="Proteomes" id="UP001235840">
    <property type="component" value="Unassembled WGS sequence"/>
</dbReference>
<evidence type="ECO:0000313" key="1">
    <source>
        <dbReference type="EMBL" id="MDQ0165097.1"/>
    </source>
</evidence>
<name>A0ABT9VVS5_9BACI</name>
<dbReference type="EMBL" id="JAUSTY010000003">
    <property type="protein sequence ID" value="MDQ0165097.1"/>
    <property type="molecule type" value="Genomic_DNA"/>
</dbReference>